<organism evidence="2 3">
    <name type="scientific">Streptomyces smaragdinus</name>
    <dbReference type="NCBI Taxonomy" id="2585196"/>
    <lineage>
        <taxon>Bacteria</taxon>
        <taxon>Bacillati</taxon>
        <taxon>Actinomycetota</taxon>
        <taxon>Actinomycetes</taxon>
        <taxon>Kitasatosporales</taxon>
        <taxon>Streptomycetaceae</taxon>
        <taxon>Streptomyces</taxon>
    </lineage>
</organism>
<dbReference type="AlphaFoldDB" id="A0A7K0CCT0"/>
<dbReference type="Gene3D" id="3.40.630.30">
    <property type="match status" value="1"/>
</dbReference>
<feature type="domain" description="N-acetyltransferase" evidence="1">
    <location>
        <begin position="1"/>
        <end position="159"/>
    </location>
</feature>
<dbReference type="GO" id="GO:0016747">
    <property type="term" value="F:acyltransferase activity, transferring groups other than amino-acyl groups"/>
    <property type="evidence" value="ECO:0007669"/>
    <property type="project" value="InterPro"/>
</dbReference>
<gene>
    <name evidence="2" type="ORF">SRB5_13850</name>
</gene>
<proteinExistence type="predicted"/>
<protein>
    <recommendedName>
        <fullName evidence="1">N-acetyltransferase domain-containing protein</fullName>
    </recommendedName>
</protein>
<dbReference type="CDD" id="cd04301">
    <property type="entry name" value="NAT_SF"/>
    <property type="match status" value="1"/>
</dbReference>
<comment type="caution">
    <text evidence="2">The sequence shown here is derived from an EMBL/GenBank/DDBJ whole genome shotgun (WGS) entry which is preliminary data.</text>
</comment>
<name>A0A7K0CCT0_9ACTN</name>
<evidence type="ECO:0000313" key="3">
    <source>
        <dbReference type="Proteomes" id="UP000466345"/>
    </source>
</evidence>
<dbReference type="SUPFAM" id="SSF55729">
    <property type="entry name" value="Acyl-CoA N-acyltransferases (Nat)"/>
    <property type="match status" value="1"/>
</dbReference>
<dbReference type="Proteomes" id="UP000466345">
    <property type="component" value="Unassembled WGS sequence"/>
</dbReference>
<dbReference type="InterPro" id="IPR016181">
    <property type="entry name" value="Acyl_CoA_acyltransferase"/>
</dbReference>
<dbReference type="InterPro" id="IPR000182">
    <property type="entry name" value="GNAT_dom"/>
</dbReference>
<sequence>MNVRTVPVTTADRPILERLLQLHLHDFSEFQPTELTPEGAFDYPWLDDYFTSANREAYLITADGLLAGFALIRCDVPGDDGAWNVSEFFVARGHRRRGTASTAARQLFQRHPGVWTLAFLEHNVPAARLWPTLAEAVSEGPVERVRKIPPEVPAAKSRLRFRVVEQAG</sequence>
<dbReference type="Pfam" id="PF00583">
    <property type="entry name" value="Acetyltransf_1"/>
    <property type="match status" value="1"/>
</dbReference>
<keyword evidence="3" id="KW-1185">Reference proteome</keyword>
<dbReference type="PROSITE" id="PS51186">
    <property type="entry name" value="GNAT"/>
    <property type="match status" value="1"/>
</dbReference>
<evidence type="ECO:0000313" key="2">
    <source>
        <dbReference type="EMBL" id="MQY11270.1"/>
    </source>
</evidence>
<evidence type="ECO:0000259" key="1">
    <source>
        <dbReference type="PROSITE" id="PS51186"/>
    </source>
</evidence>
<reference evidence="2 3" key="1">
    <citation type="submission" date="2019-10" db="EMBL/GenBank/DDBJ databases">
        <title>Streptomyces smaragdinus sp. nov. and Streptomyces fabii sp. nov., isolated from the gut of fungus growing-termite Macrotermes natalensis.</title>
        <authorList>
            <person name="Schwitalla J."/>
            <person name="Benndorf R."/>
            <person name="Martin K."/>
            <person name="De Beer W."/>
            <person name="Kaster A.-K."/>
            <person name="Vollmers J."/>
            <person name="Poulsen M."/>
            <person name="Beemelmanns C."/>
        </authorList>
    </citation>
    <scope>NUCLEOTIDE SEQUENCE [LARGE SCALE GENOMIC DNA]</scope>
    <source>
        <strain evidence="2 3">RB5</strain>
    </source>
</reference>
<accession>A0A7K0CCT0</accession>
<dbReference type="EMBL" id="WEGJ01000003">
    <property type="protein sequence ID" value="MQY11270.1"/>
    <property type="molecule type" value="Genomic_DNA"/>
</dbReference>